<dbReference type="OrthoDB" id="6619788at2759"/>
<proteinExistence type="predicted"/>
<reference evidence="5 6" key="1">
    <citation type="journal article" date="2018" name="Sci. Rep.">
        <title>Genomic signatures of local adaptation to the degree of environmental predictability in rotifers.</title>
        <authorList>
            <person name="Franch-Gras L."/>
            <person name="Hahn C."/>
            <person name="Garcia-Roger E.M."/>
            <person name="Carmona M.J."/>
            <person name="Serra M."/>
            <person name="Gomez A."/>
        </authorList>
    </citation>
    <scope>NUCLEOTIDE SEQUENCE [LARGE SCALE GENOMIC DNA]</scope>
    <source>
        <strain evidence="5">HYR1</strain>
    </source>
</reference>
<dbReference type="Gene3D" id="2.130.10.10">
    <property type="entry name" value="YVTN repeat-like/Quinoprotein amine dehydrogenase"/>
    <property type="match status" value="1"/>
</dbReference>
<dbReference type="GO" id="GO:0036159">
    <property type="term" value="P:inner dynein arm assembly"/>
    <property type="evidence" value="ECO:0007669"/>
    <property type="project" value="TreeGrafter"/>
</dbReference>
<evidence type="ECO:0000256" key="1">
    <source>
        <dbReference type="ARBA" id="ARBA00022490"/>
    </source>
</evidence>
<sequence length="459" mass="52287">MSKPTSRASQKPNSTSRLSNNSAKPRENSAPKLGSKQNTKKNLNQFDEYTIDCPAGLYRLFLSSGTQAAFNLRSDEDITQEDNFRLVPKQNILDDMVSKQAVSDFSPLRKQIEDYPEDEILVVYDYEFQHDKNFFICLSQNLKEIIQNPPLVLPPEPQREPPKYVPPESKPWVSMGSEKQIDEASFKDTRPLVKCDLKVSKVHLFREAKFKDVDDKKDSNVSIQPFESSFDTKMVEIETGVQAAPFLSDSCSQTIWRYPKNATTQYEPRFLDPKECDKVLAQGDLKDFISSSIPELESALQQNVLFNAFENDWELLGDEMSSIGGPGDMHLKEYQSFSDIHNSKNKVVTCVQWHPELKGIVAMSLAENYTLYERLDNVSKTVITPSLILIWSFFDPIQPKLFLEAPDDIYSFAFSNSDPNVIAGGCINGQVVLWDIGPWEERIKNPRGDHRDKDLFIVS</sequence>
<organism evidence="5 6">
    <name type="scientific">Brachionus plicatilis</name>
    <name type="common">Marine rotifer</name>
    <name type="synonym">Brachionus muelleri</name>
    <dbReference type="NCBI Taxonomy" id="10195"/>
    <lineage>
        <taxon>Eukaryota</taxon>
        <taxon>Metazoa</taxon>
        <taxon>Spiralia</taxon>
        <taxon>Gnathifera</taxon>
        <taxon>Rotifera</taxon>
        <taxon>Eurotatoria</taxon>
        <taxon>Monogononta</taxon>
        <taxon>Pseudotrocha</taxon>
        <taxon>Ploima</taxon>
        <taxon>Brachionidae</taxon>
        <taxon>Brachionus</taxon>
    </lineage>
</organism>
<feature type="compositionally biased region" description="Polar residues" evidence="4">
    <location>
        <begin position="1"/>
        <end position="23"/>
    </location>
</feature>
<dbReference type="Proteomes" id="UP000276133">
    <property type="component" value="Unassembled WGS sequence"/>
</dbReference>
<dbReference type="PANTHER" id="PTHR12442:SF5">
    <property type="entry name" value="DYNEIN AXONEMAL INTERMEDIATE CHAIN 3"/>
    <property type="match status" value="1"/>
</dbReference>
<dbReference type="AlphaFoldDB" id="A0A3M7SPQ2"/>
<gene>
    <name evidence="5" type="ORF">BpHYR1_052994</name>
</gene>
<dbReference type="GO" id="GO:0045504">
    <property type="term" value="F:dynein heavy chain binding"/>
    <property type="evidence" value="ECO:0007669"/>
    <property type="project" value="TreeGrafter"/>
</dbReference>
<evidence type="ECO:0000256" key="3">
    <source>
        <dbReference type="ARBA" id="ARBA00022737"/>
    </source>
</evidence>
<dbReference type="InterPro" id="IPR036322">
    <property type="entry name" value="WD40_repeat_dom_sf"/>
</dbReference>
<dbReference type="GO" id="GO:0045503">
    <property type="term" value="F:dynein light chain binding"/>
    <property type="evidence" value="ECO:0007669"/>
    <property type="project" value="TreeGrafter"/>
</dbReference>
<dbReference type="EMBL" id="REGN01000994">
    <property type="protein sequence ID" value="RNA37716.1"/>
    <property type="molecule type" value="Genomic_DNA"/>
</dbReference>
<evidence type="ECO:0000256" key="2">
    <source>
        <dbReference type="ARBA" id="ARBA00022574"/>
    </source>
</evidence>
<name>A0A3M7SPQ2_BRAPC</name>
<dbReference type="GO" id="GO:0036156">
    <property type="term" value="C:inner dynein arm"/>
    <property type="evidence" value="ECO:0007669"/>
    <property type="project" value="TreeGrafter"/>
</dbReference>
<dbReference type="STRING" id="10195.A0A3M7SPQ2"/>
<dbReference type="InterPro" id="IPR015943">
    <property type="entry name" value="WD40/YVTN_repeat-like_dom_sf"/>
</dbReference>
<keyword evidence="2" id="KW-0853">WD repeat</keyword>
<dbReference type="SUPFAM" id="SSF50978">
    <property type="entry name" value="WD40 repeat-like"/>
    <property type="match status" value="1"/>
</dbReference>
<keyword evidence="6" id="KW-1185">Reference proteome</keyword>
<dbReference type="PANTHER" id="PTHR12442">
    <property type="entry name" value="DYNEIN INTERMEDIATE CHAIN"/>
    <property type="match status" value="1"/>
</dbReference>
<keyword evidence="3" id="KW-0677">Repeat</keyword>
<dbReference type="GO" id="GO:0060294">
    <property type="term" value="P:cilium movement involved in cell motility"/>
    <property type="evidence" value="ECO:0007669"/>
    <property type="project" value="TreeGrafter"/>
</dbReference>
<dbReference type="InterPro" id="IPR050687">
    <property type="entry name" value="Dynein_IC"/>
</dbReference>
<evidence type="ECO:0000313" key="6">
    <source>
        <dbReference type="Proteomes" id="UP000276133"/>
    </source>
</evidence>
<keyword evidence="1" id="KW-0963">Cytoplasm</keyword>
<accession>A0A3M7SPQ2</accession>
<evidence type="ECO:0000313" key="5">
    <source>
        <dbReference type="EMBL" id="RNA37716.1"/>
    </source>
</evidence>
<feature type="region of interest" description="Disordered" evidence="4">
    <location>
        <begin position="1"/>
        <end position="39"/>
    </location>
</feature>
<protein>
    <submittedName>
        <fullName evidence="5">WD repeat-containing 63</fullName>
    </submittedName>
</protein>
<evidence type="ECO:0000256" key="4">
    <source>
        <dbReference type="SAM" id="MobiDB-lite"/>
    </source>
</evidence>
<comment type="caution">
    <text evidence="5">The sequence shown here is derived from an EMBL/GenBank/DDBJ whole genome shotgun (WGS) entry which is preliminary data.</text>
</comment>